<keyword evidence="6" id="KW-0675">Receptor</keyword>
<proteinExistence type="inferred from homology"/>
<gene>
    <name evidence="6" type="primary">SCARA3</name>
    <name evidence="6" type="ORF">AV530_011183</name>
</gene>
<evidence type="ECO:0000256" key="1">
    <source>
        <dbReference type="ARBA" id="ARBA00010879"/>
    </source>
</evidence>
<dbReference type="GO" id="GO:0006259">
    <property type="term" value="P:DNA metabolic process"/>
    <property type="evidence" value="ECO:0007669"/>
    <property type="project" value="UniProtKB-ARBA"/>
</dbReference>
<dbReference type="InterPro" id="IPR043128">
    <property type="entry name" value="Rev_trsase/Diguanyl_cyclase"/>
</dbReference>
<dbReference type="GO" id="GO:0003676">
    <property type="term" value="F:nucleic acid binding"/>
    <property type="evidence" value="ECO:0007669"/>
    <property type="project" value="InterPro"/>
</dbReference>
<reference evidence="6 7" key="1">
    <citation type="submission" date="2016-02" db="EMBL/GenBank/DDBJ databases">
        <title>Band-tailed pigeon sequencing and assembly.</title>
        <authorList>
            <person name="Soares A.E."/>
            <person name="Novak B.J."/>
            <person name="Rice E.S."/>
            <person name="O'Connell B."/>
            <person name="Chang D."/>
            <person name="Weber S."/>
            <person name="Shapiro B."/>
        </authorList>
    </citation>
    <scope>NUCLEOTIDE SEQUENCE [LARGE SCALE GENOMIC DNA]</scope>
    <source>
        <strain evidence="6">BTP2013</strain>
        <tissue evidence="6">Blood</tissue>
    </source>
</reference>
<dbReference type="Pfam" id="PF00078">
    <property type="entry name" value="RVT_1"/>
    <property type="match status" value="1"/>
</dbReference>
<evidence type="ECO:0000313" key="7">
    <source>
        <dbReference type="Proteomes" id="UP000190648"/>
    </source>
</evidence>
<dbReference type="Pfam" id="PF17921">
    <property type="entry name" value="Integrase_H2C2"/>
    <property type="match status" value="1"/>
</dbReference>
<keyword evidence="7" id="KW-1185">Reference proteome</keyword>
<accession>A0A1V4J739</accession>
<dbReference type="InterPro" id="IPR043502">
    <property type="entry name" value="DNA/RNA_pol_sf"/>
</dbReference>
<sequence length="954" mass="106398">MAYAWSRKNQQNWLVYNILRETLFGDPEEELGEFWQFRNPGKGRWPSRTLRLPFGKKQMWEEPGDGPPVHLTMLADARMEEPWKEEFAGVWARDETDCGRVAGEVEVNGTPVPFKPQPRLSAEMEEVAARMLWKLERGSVVVRGISPSNSPFKLSKKSDGKTWRLTLDCKAINRATPVVVPRVALERTKLVTTLSPQSKCFSVLDLSNAAFAIPLAAGSRARFAFTFRGQQYLFTRLPQGFHSTPSIVHRRVDEMLSQLDQEDRAWVLSFVDDILIAGRNKGETEARTRKVLKLIQKTGFKAKYEKAQLVRPDVVYLGMTIGPKGRGILPSRVDAIQKAPSPCDIHKLRSLLGQFANLQDHIPDYWELARPLQRLTLQDVPWEWGVEQEQALSRLKCTIQAAPTLRFPDKSQPFVIRLTINKETVAATLLQEDEGERLVPVGHHSRMLKQREVSCLEPEKGSLAAVWAVQAFKTLTGSAPICIQMPHSPWECLLWGEGSGSGATNLEPARWTLRLVNRGLTARGPQAERGLVPTAPPLQLLLAHVPPANVWFVATKEVSSMGFAAVSLEERWLLGVAEGCSALSAELLALRELMRCHRSPAPLYVYTSHWALVKSLRSRVRNWELWPSSGDGLWPSICQWVCAEAGRLHIRCVGGDRSEDAGGREWCRKAGRRAGAMAGGAAGTHWVWEPSKHEKQEIIAQCHGRWHEGVQGTLARVRRVACWQGDSQQVSLWVQGCLRCAVGRGAAGRVPPQRAEGPWSQLRLDCVSGLPEGTGALRALLVLEDEFSGWLEAFPLREKTAATVVEVLSREVWARYGTPGTVRLPRVPRFLRDAVLKVMPGHDMWPAWEVAEAGKPGPGAVVLQRLAQAAGAEWVGMLPLLLAAARATRVRVEETGPYQITCGFPVEMWWERERVADGNILALFRRLKKDGTGYRGQLEAALRGGLPRGGSWSH</sequence>
<dbReference type="PANTHER" id="PTHR37984:SF5">
    <property type="entry name" value="PROTEIN NYNRIN-LIKE"/>
    <property type="match status" value="1"/>
</dbReference>
<dbReference type="InterPro" id="IPR000477">
    <property type="entry name" value="RT_dom"/>
</dbReference>
<comment type="similarity">
    <text evidence="1">Belongs to the beta type-B retroviral polymerase family. HERV class-II K(HML-2) pol subfamily.</text>
</comment>
<dbReference type="STRING" id="372326.A0A1V4J739"/>
<dbReference type="PROSITE" id="PS50878">
    <property type="entry name" value="RT_POL"/>
    <property type="match status" value="1"/>
</dbReference>
<organism evidence="6 7">
    <name type="scientific">Patagioenas fasciata monilis</name>
    <dbReference type="NCBI Taxonomy" id="372326"/>
    <lineage>
        <taxon>Eukaryota</taxon>
        <taxon>Metazoa</taxon>
        <taxon>Chordata</taxon>
        <taxon>Craniata</taxon>
        <taxon>Vertebrata</taxon>
        <taxon>Euteleostomi</taxon>
        <taxon>Archelosauria</taxon>
        <taxon>Archosauria</taxon>
        <taxon>Dinosauria</taxon>
        <taxon>Saurischia</taxon>
        <taxon>Theropoda</taxon>
        <taxon>Coelurosauria</taxon>
        <taxon>Aves</taxon>
        <taxon>Neognathae</taxon>
        <taxon>Neoaves</taxon>
        <taxon>Columbimorphae</taxon>
        <taxon>Columbiformes</taxon>
        <taxon>Columbidae</taxon>
        <taxon>Patagioenas</taxon>
    </lineage>
</organism>
<dbReference type="Gene3D" id="3.30.420.10">
    <property type="entry name" value="Ribonuclease H-like superfamily/Ribonuclease H"/>
    <property type="match status" value="1"/>
</dbReference>
<dbReference type="Pfam" id="PF17919">
    <property type="entry name" value="RT_RNaseH_2"/>
    <property type="match status" value="1"/>
</dbReference>
<dbReference type="Proteomes" id="UP000190648">
    <property type="component" value="Unassembled WGS sequence"/>
</dbReference>
<dbReference type="InterPro" id="IPR036397">
    <property type="entry name" value="RNaseH_sf"/>
</dbReference>
<dbReference type="InterPro" id="IPR041577">
    <property type="entry name" value="RT_RNaseH_2"/>
</dbReference>
<evidence type="ECO:0000313" key="6">
    <source>
        <dbReference type="EMBL" id="OPJ68038.1"/>
    </source>
</evidence>
<dbReference type="InterPro" id="IPR050951">
    <property type="entry name" value="Retrovirus_Pol_polyprotein"/>
</dbReference>
<evidence type="ECO:0000259" key="5">
    <source>
        <dbReference type="PROSITE" id="PS50878"/>
    </source>
</evidence>
<protein>
    <recommendedName>
        <fullName evidence="4">Gypsy retrotransposon integrase-like protein 1</fullName>
        <ecNumber evidence="2">3.1.26.4</ecNumber>
    </recommendedName>
</protein>
<evidence type="ECO:0000256" key="3">
    <source>
        <dbReference type="ARBA" id="ARBA00023268"/>
    </source>
</evidence>
<dbReference type="GO" id="GO:0004523">
    <property type="term" value="F:RNA-DNA hybrid ribonuclease activity"/>
    <property type="evidence" value="ECO:0007669"/>
    <property type="project" value="UniProtKB-EC"/>
</dbReference>
<dbReference type="AlphaFoldDB" id="A0A1V4J739"/>
<comment type="caution">
    <text evidence="6">The sequence shown here is derived from an EMBL/GenBank/DDBJ whole genome shotgun (WGS) entry which is preliminary data.</text>
</comment>
<dbReference type="OrthoDB" id="9113925at2759"/>
<dbReference type="EC" id="3.1.26.4" evidence="2"/>
<evidence type="ECO:0000256" key="2">
    <source>
        <dbReference type="ARBA" id="ARBA00012180"/>
    </source>
</evidence>
<dbReference type="EMBL" id="LSYS01008775">
    <property type="protein sequence ID" value="OPJ68038.1"/>
    <property type="molecule type" value="Genomic_DNA"/>
</dbReference>
<dbReference type="SUPFAM" id="SSF53098">
    <property type="entry name" value="Ribonuclease H-like"/>
    <property type="match status" value="1"/>
</dbReference>
<dbReference type="Gene3D" id="3.10.10.10">
    <property type="entry name" value="HIV Type 1 Reverse Transcriptase, subunit A, domain 1"/>
    <property type="match status" value="1"/>
</dbReference>
<dbReference type="Gene3D" id="3.30.70.270">
    <property type="match status" value="2"/>
</dbReference>
<name>A0A1V4J739_PATFA</name>
<keyword evidence="3" id="KW-0511">Multifunctional enzyme</keyword>
<dbReference type="InterPro" id="IPR041588">
    <property type="entry name" value="Integrase_H2C2"/>
</dbReference>
<dbReference type="PANTHER" id="PTHR37984">
    <property type="entry name" value="PROTEIN CBG26694"/>
    <property type="match status" value="1"/>
</dbReference>
<dbReference type="InterPro" id="IPR012337">
    <property type="entry name" value="RNaseH-like_sf"/>
</dbReference>
<feature type="domain" description="Reverse transcriptase" evidence="5">
    <location>
        <begin position="136"/>
        <end position="321"/>
    </location>
</feature>
<dbReference type="SUPFAM" id="SSF56672">
    <property type="entry name" value="DNA/RNA polymerases"/>
    <property type="match status" value="1"/>
</dbReference>
<evidence type="ECO:0000256" key="4">
    <source>
        <dbReference type="ARBA" id="ARBA00039658"/>
    </source>
</evidence>
<dbReference type="Gene3D" id="1.10.340.70">
    <property type="match status" value="1"/>
</dbReference>